<accession>A0ABU3I8M5</accession>
<feature type="domain" description="Pseudouridine synthase RsuA/RluA-like" evidence="5">
    <location>
        <begin position="101"/>
        <end position="335"/>
    </location>
</feature>
<evidence type="ECO:0000256" key="2">
    <source>
        <dbReference type="ARBA" id="ARBA00031870"/>
    </source>
</evidence>
<name>A0ABU3I8M5_9ACTO</name>
<sequence length="409" mass="44382">MTRTPPAYRGVYPTRVWHPRAHQIPLEGSVRDWFEQRYPTLSPTQLDQIFEGGWAVDRWGRPIPATAPAAVLARGVWLYRPIADEVRAPIEIPVVARGDGWLVADKPAGIATMPRGAYVARSLTVALRRQEHNDQIVAAHRLDRLTSGLVLCSTRASTRAALQRQFETRQVVKAYALRAPEFDLSAPHVLVRAIDSASVHQKYPVLRDLTEDGAFKKFWANSTVDTYWLEVRSHIERDPERMRMRVGTGASNATTLFAPLPQLSSKGTASYRAAETGAMLLRGAGVGTASYRVNSQETASNGQMPNHQIGAGEFAQYLAIPITGRTHQIRVHCAALGAPIGGDPLYGLGARGCTSGGGVEPGSSQPVEPGSSQRIYADEEPDRGPGLALRSIALGFADPSGKKEVIITG</sequence>
<dbReference type="InterPro" id="IPR006145">
    <property type="entry name" value="PsdUridine_synth_RsuA/RluA"/>
</dbReference>
<organism evidence="6 7">
    <name type="scientific">Gleimia hominis</name>
    <dbReference type="NCBI Taxonomy" id="595468"/>
    <lineage>
        <taxon>Bacteria</taxon>
        <taxon>Bacillati</taxon>
        <taxon>Actinomycetota</taxon>
        <taxon>Actinomycetes</taxon>
        <taxon>Actinomycetales</taxon>
        <taxon>Actinomycetaceae</taxon>
        <taxon>Gleimia</taxon>
    </lineage>
</organism>
<dbReference type="PROSITE" id="PS01129">
    <property type="entry name" value="PSI_RLU"/>
    <property type="match status" value="1"/>
</dbReference>
<dbReference type="RefSeq" id="WP_313271839.1">
    <property type="nucleotide sequence ID" value="NZ_JASXSX010000001.1"/>
</dbReference>
<proteinExistence type="predicted"/>
<dbReference type="InterPro" id="IPR050188">
    <property type="entry name" value="RluA_PseudoU_synthase"/>
</dbReference>
<feature type="region of interest" description="Disordered" evidence="4">
    <location>
        <begin position="356"/>
        <end position="384"/>
    </location>
</feature>
<protein>
    <recommendedName>
        <fullName evidence="2">RNA pseudouridylate synthase</fullName>
    </recommendedName>
    <alternativeName>
        <fullName evidence="3">RNA-uridine isomerase</fullName>
    </alternativeName>
</protein>
<dbReference type="Pfam" id="PF00849">
    <property type="entry name" value="PseudoU_synth_2"/>
    <property type="match status" value="1"/>
</dbReference>
<dbReference type="InterPro" id="IPR006224">
    <property type="entry name" value="PsdUridine_synth_RluA-like_CS"/>
</dbReference>
<keyword evidence="7" id="KW-1185">Reference proteome</keyword>
<evidence type="ECO:0000259" key="5">
    <source>
        <dbReference type="Pfam" id="PF00849"/>
    </source>
</evidence>
<reference evidence="6 7" key="1">
    <citation type="submission" date="2023-06" db="EMBL/GenBank/DDBJ databases">
        <title>Draft genome sequence of Gleimia hominis type strain CCUG 57540T.</title>
        <authorList>
            <person name="Salva-Serra F."/>
            <person name="Cardew S."/>
            <person name="Jensie Markopoulos S."/>
            <person name="Ohlen M."/>
            <person name="Inganas E."/>
            <person name="Svensson-Stadler L."/>
            <person name="Moore E.R.B."/>
        </authorList>
    </citation>
    <scope>NUCLEOTIDE SEQUENCE [LARGE SCALE GENOMIC DNA]</scope>
    <source>
        <strain evidence="6 7">CCUG 57540</strain>
    </source>
</reference>
<evidence type="ECO:0000313" key="6">
    <source>
        <dbReference type="EMBL" id="MDT3766718.1"/>
    </source>
</evidence>
<evidence type="ECO:0000256" key="3">
    <source>
        <dbReference type="ARBA" id="ARBA00033164"/>
    </source>
</evidence>
<evidence type="ECO:0000256" key="1">
    <source>
        <dbReference type="ARBA" id="ARBA00000073"/>
    </source>
</evidence>
<evidence type="ECO:0000313" key="7">
    <source>
        <dbReference type="Proteomes" id="UP001247542"/>
    </source>
</evidence>
<dbReference type="Proteomes" id="UP001247542">
    <property type="component" value="Unassembled WGS sequence"/>
</dbReference>
<evidence type="ECO:0000256" key="4">
    <source>
        <dbReference type="SAM" id="MobiDB-lite"/>
    </source>
</evidence>
<dbReference type="InterPro" id="IPR020103">
    <property type="entry name" value="PsdUridine_synth_cat_dom_sf"/>
</dbReference>
<feature type="compositionally biased region" description="Polar residues" evidence="4">
    <location>
        <begin position="362"/>
        <end position="374"/>
    </location>
</feature>
<dbReference type="PANTHER" id="PTHR21600">
    <property type="entry name" value="MITOCHONDRIAL RNA PSEUDOURIDINE SYNTHASE"/>
    <property type="match status" value="1"/>
</dbReference>
<gene>
    <name evidence="6" type="ORF">QS713_01380</name>
</gene>
<dbReference type="PANTHER" id="PTHR21600:SF84">
    <property type="entry name" value="PSEUDOURIDINE SYNTHASE RSUA_RLUA-LIKE DOMAIN-CONTAINING PROTEIN"/>
    <property type="match status" value="1"/>
</dbReference>
<dbReference type="SUPFAM" id="SSF55120">
    <property type="entry name" value="Pseudouridine synthase"/>
    <property type="match status" value="1"/>
</dbReference>
<comment type="catalytic activity">
    <reaction evidence="1">
        <text>a uridine in RNA = a pseudouridine in RNA</text>
        <dbReference type="Rhea" id="RHEA:48348"/>
        <dbReference type="Rhea" id="RHEA-COMP:12068"/>
        <dbReference type="Rhea" id="RHEA-COMP:12069"/>
        <dbReference type="ChEBI" id="CHEBI:65314"/>
        <dbReference type="ChEBI" id="CHEBI:65315"/>
    </reaction>
</comment>
<comment type="caution">
    <text evidence="6">The sequence shown here is derived from an EMBL/GenBank/DDBJ whole genome shotgun (WGS) entry which is preliminary data.</text>
</comment>
<dbReference type="Gene3D" id="3.30.2350.10">
    <property type="entry name" value="Pseudouridine synthase"/>
    <property type="match status" value="1"/>
</dbReference>
<dbReference type="EMBL" id="JASXSX010000001">
    <property type="protein sequence ID" value="MDT3766718.1"/>
    <property type="molecule type" value="Genomic_DNA"/>
</dbReference>